<organism evidence="1 2">
    <name type="scientific">Panagrolaimus sp. JU765</name>
    <dbReference type="NCBI Taxonomy" id="591449"/>
    <lineage>
        <taxon>Eukaryota</taxon>
        <taxon>Metazoa</taxon>
        <taxon>Ecdysozoa</taxon>
        <taxon>Nematoda</taxon>
        <taxon>Chromadorea</taxon>
        <taxon>Rhabditida</taxon>
        <taxon>Tylenchina</taxon>
        <taxon>Panagrolaimomorpha</taxon>
        <taxon>Panagrolaimoidea</taxon>
        <taxon>Panagrolaimidae</taxon>
        <taxon>Panagrolaimus</taxon>
    </lineage>
</organism>
<dbReference type="Proteomes" id="UP000887576">
    <property type="component" value="Unplaced"/>
</dbReference>
<evidence type="ECO:0000313" key="2">
    <source>
        <dbReference type="WBParaSite" id="JU765_v2.g10695.t1"/>
    </source>
</evidence>
<reference evidence="2" key="1">
    <citation type="submission" date="2022-11" db="UniProtKB">
        <authorList>
            <consortium name="WormBaseParasite"/>
        </authorList>
    </citation>
    <scope>IDENTIFICATION</scope>
</reference>
<sequence length="117" mass="13181">QFGVFISRSSSRIFPISSRLLPFLGVLQMLNAIIFFKDAMSRFIPHIFIIFLMILYEGLLGGGAYVNTFRAVHKTVTEQTREFSMTFVSMADSFGIVLAGFLAIPAHNFICSHRNLL</sequence>
<evidence type="ECO:0000313" key="1">
    <source>
        <dbReference type="Proteomes" id="UP000887576"/>
    </source>
</evidence>
<name>A0AC34PWN6_9BILA</name>
<accession>A0AC34PWN6</accession>
<dbReference type="WBParaSite" id="JU765_v2.g10695.t1">
    <property type="protein sequence ID" value="JU765_v2.g10695.t1"/>
    <property type="gene ID" value="JU765_v2.g10695"/>
</dbReference>
<proteinExistence type="predicted"/>
<protein>
    <submittedName>
        <fullName evidence="2">Battenin</fullName>
    </submittedName>
</protein>